<protein>
    <submittedName>
        <fullName evidence="1">Transposase, IS605 OrfB family, central region</fullName>
    </submittedName>
</protein>
<accession>A0A1I5C4C3</accession>
<keyword evidence="2" id="KW-1185">Reference proteome</keyword>
<dbReference type="OrthoDB" id="1404787at2"/>
<dbReference type="STRING" id="287099.SAMN05660413_02695"/>
<dbReference type="Proteomes" id="UP000199153">
    <property type="component" value="Unassembled WGS sequence"/>
</dbReference>
<dbReference type="EMBL" id="FOVL01000019">
    <property type="protein sequence ID" value="SFN81716.1"/>
    <property type="molecule type" value="Genomic_DNA"/>
</dbReference>
<evidence type="ECO:0000313" key="2">
    <source>
        <dbReference type="Proteomes" id="UP000199153"/>
    </source>
</evidence>
<gene>
    <name evidence="1" type="ORF">SAMN05660413_02695</name>
</gene>
<dbReference type="AlphaFoldDB" id="A0A1I5C4C3"/>
<reference evidence="1 2" key="1">
    <citation type="submission" date="2016-10" db="EMBL/GenBank/DDBJ databases">
        <authorList>
            <person name="de Groot N.N."/>
        </authorList>
    </citation>
    <scope>NUCLEOTIDE SEQUENCE [LARGE SCALE GENOMIC DNA]</scope>
    <source>
        <strain evidence="1 2">DSM 17794</strain>
    </source>
</reference>
<name>A0A1I5C4C3_9FLAO</name>
<evidence type="ECO:0000313" key="1">
    <source>
        <dbReference type="EMBL" id="SFN81716.1"/>
    </source>
</evidence>
<sequence length="365" mass="43304">MGKDTIKLTRRIQLLIDLPTKEERREAKSKLYQWRYRCHKAANLIVTHLYVQEMIQEFFYLSEGVKYKLVDEKKDELGIFNRSRMNTTYRMVSDRFKGEMPTNILSHLNSSIQSTFRKNREEYWKGERSLHNFKKEMAFPFSMEGVCGLEFNPEKSAFCFRFFSIPVKTYLGRAFDDKWKLMHQLTKGEIQMRTSHLKLKDGKIFMLATFEIEKEKHKLRPEVVAEASLSLEYPIMVKIGKARLSIGSREEFLYRRLAIQAACRRTRDGVKYARSGNGHKRKTKAVARFRDKEHNYVNQRLHVYSRELIDFCVKHQAGTLVLVDQEKKIEIAKEEAFVLRNWSYYDLMTKIKYKAEKTGIELITD</sequence>
<proteinExistence type="predicted"/>
<dbReference type="RefSeq" id="WP_093410603.1">
    <property type="nucleotide sequence ID" value="NZ_FOVL01000019.1"/>
</dbReference>
<organism evidence="1 2">
    <name type="scientific">Salegentibacter flavus</name>
    <dbReference type="NCBI Taxonomy" id="287099"/>
    <lineage>
        <taxon>Bacteria</taxon>
        <taxon>Pseudomonadati</taxon>
        <taxon>Bacteroidota</taxon>
        <taxon>Flavobacteriia</taxon>
        <taxon>Flavobacteriales</taxon>
        <taxon>Flavobacteriaceae</taxon>
        <taxon>Salegentibacter</taxon>
    </lineage>
</organism>